<organism evidence="1 2">
    <name type="scientific">Mycena rosella</name>
    <name type="common">Pink bonnet</name>
    <name type="synonym">Agaricus rosellus</name>
    <dbReference type="NCBI Taxonomy" id="1033263"/>
    <lineage>
        <taxon>Eukaryota</taxon>
        <taxon>Fungi</taxon>
        <taxon>Dikarya</taxon>
        <taxon>Basidiomycota</taxon>
        <taxon>Agaricomycotina</taxon>
        <taxon>Agaricomycetes</taxon>
        <taxon>Agaricomycetidae</taxon>
        <taxon>Agaricales</taxon>
        <taxon>Marasmiineae</taxon>
        <taxon>Mycenaceae</taxon>
        <taxon>Mycena</taxon>
    </lineage>
</organism>
<keyword evidence="2" id="KW-1185">Reference proteome</keyword>
<gene>
    <name evidence="1" type="ORF">B0H17DRAFT_1039626</name>
</gene>
<comment type="caution">
    <text evidence="1">The sequence shown here is derived from an EMBL/GenBank/DDBJ whole genome shotgun (WGS) entry which is preliminary data.</text>
</comment>
<name>A0AAD7M7B7_MYCRO</name>
<accession>A0AAD7M7B7</accession>
<evidence type="ECO:0000313" key="1">
    <source>
        <dbReference type="EMBL" id="KAJ7704420.1"/>
    </source>
</evidence>
<dbReference type="EMBL" id="JARKIE010000010">
    <property type="protein sequence ID" value="KAJ7704420.1"/>
    <property type="molecule type" value="Genomic_DNA"/>
</dbReference>
<dbReference type="AlphaFoldDB" id="A0AAD7M7B7"/>
<sequence length="88" mass="9957">MGQLCVLLVELLNTAIQFAISSRDFLYNSTLCTARLLSLDSYLPLFQVSGYLAVHTYTTCIYTRARWDASRPTTSVEGLFRTRNSVKI</sequence>
<proteinExistence type="predicted"/>
<reference evidence="1" key="1">
    <citation type="submission" date="2023-03" db="EMBL/GenBank/DDBJ databases">
        <title>Massive genome expansion in bonnet fungi (Mycena s.s.) driven by repeated elements and novel gene families across ecological guilds.</title>
        <authorList>
            <consortium name="Lawrence Berkeley National Laboratory"/>
            <person name="Harder C.B."/>
            <person name="Miyauchi S."/>
            <person name="Viragh M."/>
            <person name="Kuo A."/>
            <person name="Thoen E."/>
            <person name="Andreopoulos B."/>
            <person name="Lu D."/>
            <person name="Skrede I."/>
            <person name="Drula E."/>
            <person name="Henrissat B."/>
            <person name="Morin E."/>
            <person name="Kohler A."/>
            <person name="Barry K."/>
            <person name="LaButti K."/>
            <person name="Morin E."/>
            <person name="Salamov A."/>
            <person name="Lipzen A."/>
            <person name="Mereny Z."/>
            <person name="Hegedus B."/>
            <person name="Baldrian P."/>
            <person name="Stursova M."/>
            <person name="Weitz H."/>
            <person name="Taylor A."/>
            <person name="Grigoriev I.V."/>
            <person name="Nagy L.G."/>
            <person name="Martin F."/>
            <person name="Kauserud H."/>
        </authorList>
    </citation>
    <scope>NUCLEOTIDE SEQUENCE</scope>
    <source>
        <strain evidence="1">CBHHK067</strain>
    </source>
</reference>
<dbReference type="Proteomes" id="UP001221757">
    <property type="component" value="Unassembled WGS sequence"/>
</dbReference>
<evidence type="ECO:0000313" key="2">
    <source>
        <dbReference type="Proteomes" id="UP001221757"/>
    </source>
</evidence>
<protein>
    <submittedName>
        <fullName evidence="1">Uncharacterized protein</fullName>
    </submittedName>
</protein>